<reference evidence="5" key="1">
    <citation type="submission" date="2012-09" db="EMBL/GenBank/DDBJ databases">
        <title>Influence of contrasted seasons on the culturable Vibrio diversity in the Eastern English Channel.</title>
        <authorList>
            <person name="Tall A."/>
            <person name="Segon L."/>
            <person name="Boisset C."/>
            <person name="Delesmont R."/>
            <person name="Antajan E."/>
            <person name="Touron-Bodilis A."/>
            <person name="Hervio-Heath D."/>
        </authorList>
    </citation>
    <scope>NUCLEOTIDE SEQUENCE</scope>
    <source>
        <strain evidence="5">36F2</strain>
    </source>
</reference>
<dbReference type="GO" id="GO:0006355">
    <property type="term" value="P:regulation of DNA-templated transcription"/>
    <property type="evidence" value="ECO:0007669"/>
    <property type="project" value="InterPro"/>
</dbReference>
<dbReference type="GO" id="GO:0003677">
    <property type="term" value="F:DNA binding"/>
    <property type="evidence" value="ECO:0007669"/>
    <property type="project" value="UniProtKB-UniRule"/>
</dbReference>
<protein>
    <submittedName>
        <fullName evidence="5">Transmembrane regulatory protein</fullName>
    </submittedName>
</protein>
<evidence type="ECO:0000256" key="2">
    <source>
        <dbReference type="PROSITE-ProRule" id="PRU01091"/>
    </source>
</evidence>
<feature type="non-terminal residue" evidence="5">
    <location>
        <position position="1"/>
    </location>
</feature>
<dbReference type="InterPro" id="IPR001867">
    <property type="entry name" value="OmpR/PhoB-type_DNA-bd"/>
</dbReference>
<name>A0A067XPR8_9VIBR</name>
<gene>
    <name evidence="5" type="primary">toxR</name>
</gene>
<feature type="non-terminal residue" evidence="5">
    <location>
        <position position="172"/>
    </location>
</feature>
<dbReference type="EMBL" id="JX575568">
    <property type="protein sequence ID" value="AGS14307.1"/>
    <property type="molecule type" value="Genomic_DNA"/>
</dbReference>
<dbReference type="PROSITE" id="PS51755">
    <property type="entry name" value="OMPR_PHOB"/>
    <property type="match status" value="1"/>
</dbReference>
<evidence type="ECO:0000259" key="4">
    <source>
        <dbReference type="PROSITE" id="PS51755"/>
    </source>
</evidence>
<sequence>SLTQAISTLRKMLKDSTKSPAFVKTVPKRGYQLIADVTRSAPLASSDSTPLQQDEEIEEEHVDIMTVTPKIVTEMANKIPDSDTVQSTESDLDSKLRYWLPKILVTLAVILPLMVLMLTNPAKSQFRTLASVNSIPIKTPLNHPDISEWVPAIKTCVESYNNRHSDERLPTE</sequence>
<keyword evidence="1 2" id="KW-0238">DNA-binding</keyword>
<organism evidence="5">
    <name type="scientific">Vibrio sp. 36F2</name>
    <dbReference type="NCBI Taxonomy" id="409843"/>
    <lineage>
        <taxon>Bacteria</taxon>
        <taxon>Pseudomonadati</taxon>
        <taxon>Pseudomonadota</taxon>
        <taxon>Gammaproteobacteria</taxon>
        <taxon>Vibrionales</taxon>
        <taxon>Vibrionaceae</taxon>
        <taxon>Vibrio</taxon>
    </lineage>
</organism>
<evidence type="ECO:0000256" key="3">
    <source>
        <dbReference type="SAM" id="Phobius"/>
    </source>
</evidence>
<dbReference type="AlphaFoldDB" id="A0A067XPR8"/>
<keyword evidence="3" id="KW-1133">Transmembrane helix</keyword>
<proteinExistence type="predicted"/>
<evidence type="ECO:0000256" key="1">
    <source>
        <dbReference type="ARBA" id="ARBA00023125"/>
    </source>
</evidence>
<dbReference type="InterPro" id="IPR036388">
    <property type="entry name" value="WH-like_DNA-bd_sf"/>
</dbReference>
<dbReference type="GO" id="GO:0000160">
    <property type="term" value="P:phosphorelay signal transduction system"/>
    <property type="evidence" value="ECO:0007669"/>
    <property type="project" value="InterPro"/>
</dbReference>
<feature type="transmembrane region" description="Helical" evidence="3">
    <location>
        <begin position="99"/>
        <end position="118"/>
    </location>
</feature>
<evidence type="ECO:0000313" key="5">
    <source>
        <dbReference type="EMBL" id="AGS14307.1"/>
    </source>
</evidence>
<accession>A0A067XPR8</accession>
<dbReference type="Gene3D" id="1.10.10.10">
    <property type="entry name" value="Winged helix-like DNA-binding domain superfamily/Winged helix DNA-binding domain"/>
    <property type="match status" value="1"/>
</dbReference>
<feature type="domain" description="OmpR/PhoB-type" evidence="4">
    <location>
        <begin position="1"/>
        <end position="35"/>
    </location>
</feature>
<feature type="DNA-binding region" description="OmpR/PhoB-type" evidence="2">
    <location>
        <begin position="1"/>
        <end position="35"/>
    </location>
</feature>
<keyword evidence="3" id="KW-0472">Membrane</keyword>
<keyword evidence="3 5" id="KW-0812">Transmembrane</keyword>